<comment type="cofactor">
    <cofactor evidence="1">
        <name>Mg(2+)</name>
        <dbReference type="ChEBI" id="CHEBI:18420"/>
    </cofactor>
</comment>
<sequence>MHINISYDFLSPTDNSAYYNYNDYCVIVIDVLRASTTINVLLELHEKIHITEVENIDNEMYKDKFIKFGEKNGKKIESCDYGNSPLEVRLNKDNILNQLNNNDNTNNKEILLATTNGTRVLKSIISDNIFIGSITNAKYVADYVFNVANEQNKNIIIIPSHRKGMFAIEDYIGAGLIAKYILKNANKYDITIDIENLIPAINLVKSDWKTKIINSASAKNLKNLGYEGDIIFCSSENTQKIVGMYKDGKIVNIKKIK</sequence>
<evidence type="ECO:0000256" key="4">
    <source>
        <dbReference type="ARBA" id="ARBA00022801"/>
    </source>
</evidence>
<comment type="similarity">
    <text evidence="2">Belongs to the ComB family.</text>
</comment>
<keyword evidence="4 8" id="KW-0378">Hydrolase</keyword>
<dbReference type="Pfam" id="PF04029">
    <property type="entry name" value="2-ph_phosp"/>
    <property type="match status" value="1"/>
</dbReference>
<dbReference type="GO" id="GO:0000287">
    <property type="term" value="F:magnesium ion binding"/>
    <property type="evidence" value="ECO:0007669"/>
    <property type="project" value="InterPro"/>
</dbReference>
<evidence type="ECO:0000256" key="5">
    <source>
        <dbReference type="ARBA" id="ARBA00022842"/>
    </source>
</evidence>
<name>A6UVQ8_META3</name>
<reference evidence="8" key="1">
    <citation type="submission" date="2007-06" db="EMBL/GenBank/DDBJ databases">
        <title>Complete sequence of Methanococcus aeolicus Nankai-3.</title>
        <authorList>
            <consortium name="US DOE Joint Genome Institute"/>
            <person name="Copeland A."/>
            <person name="Lucas S."/>
            <person name="Lapidus A."/>
            <person name="Barry K."/>
            <person name="Glavina del Rio T."/>
            <person name="Dalin E."/>
            <person name="Tice H."/>
            <person name="Pitluck S."/>
            <person name="Chain P."/>
            <person name="Malfatti S."/>
            <person name="Shin M."/>
            <person name="Vergez L."/>
            <person name="Schmutz J."/>
            <person name="Larimer F."/>
            <person name="Land M."/>
            <person name="Hauser L."/>
            <person name="Kyrpides N."/>
            <person name="Lykidis A."/>
            <person name="Sieprawska-Lupa M."/>
            <person name="Whitman W.B."/>
            <person name="Richardson P."/>
        </authorList>
    </citation>
    <scope>NUCLEOTIDE SEQUENCE [LARGE SCALE GENOMIC DNA]</scope>
    <source>
        <strain evidence="8">Nankai-3</strain>
    </source>
</reference>
<organism evidence="8 9">
    <name type="scientific">Methanococcus aeolicus (strain ATCC BAA-1280 / DSM 17508 / OCM 812 / Nankai-3)</name>
    <dbReference type="NCBI Taxonomy" id="419665"/>
    <lineage>
        <taxon>Archaea</taxon>
        <taxon>Methanobacteriati</taxon>
        <taxon>Methanobacteriota</taxon>
        <taxon>Methanomada group</taxon>
        <taxon>Methanococci</taxon>
        <taxon>Methanococcales</taxon>
        <taxon>Methanococcaceae</taxon>
        <taxon>Methanococcus</taxon>
    </lineage>
</organism>
<dbReference type="AlphaFoldDB" id="A6UVQ8"/>
<dbReference type="STRING" id="419665.Maeo_1002"/>
<dbReference type="EMBL" id="CP000743">
    <property type="protein sequence ID" value="ABR56580.1"/>
    <property type="molecule type" value="Genomic_DNA"/>
</dbReference>
<dbReference type="EC" id="3.1.3.71" evidence="3 7"/>
<dbReference type="GO" id="GO:0050532">
    <property type="term" value="F:2-phosphosulfolactate phosphatase activity"/>
    <property type="evidence" value="ECO:0007669"/>
    <property type="project" value="UniProtKB-UniRule"/>
</dbReference>
<evidence type="ECO:0000256" key="7">
    <source>
        <dbReference type="NCBIfam" id="TIGR00298"/>
    </source>
</evidence>
<evidence type="ECO:0000256" key="2">
    <source>
        <dbReference type="ARBA" id="ARBA00009997"/>
    </source>
</evidence>
<keyword evidence="5" id="KW-0460">Magnesium</keyword>
<keyword evidence="9" id="KW-1185">Reference proteome</keyword>
<dbReference type="Proteomes" id="UP000001106">
    <property type="component" value="Chromosome"/>
</dbReference>
<dbReference type="RefSeq" id="WP_011973712.1">
    <property type="nucleotide sequence ID" value="NC_009635.1"/>
</dbReference>
<dbReference type="PANTHER" id="PTHR37311:SF1">
    <property type="entry name" value="2-PHOSPHOSULFOLACTATE PHOSPHATASE-RELATED"/>
    <property type="match status" value="1"/>
</dbReference>
<evidence type="ECO:0000256" key="6">
    <source>
        <dbReference type="ARBA" id="ARBA00033711"/>
    </source>
</evidence>
<evidence type="ECO:0000256" key="1">
    <source>
        <dbReference type="ARBA" id="ARBA00001946"/>
    </source>
</evidence>
<evidence type="ECO:0000313" key="8">
    <source>
        <dbReference type="EMBL" id="ABR56580.1"/>
    </source>
</evidence>
<dbReference type="InterPro" id="IPR036702">
    <property type="entry name" value="ComB-like_sf"/>
</dbReference>
<dbReference type="GO" id="GO:0050545">
    <property type="term" value="F:sulfopyruvate decarboxylase activity"/>
    <property type="evidence" value="ECO:0007669"/>
    <property type="project" value="TreeGrafter"/>
</dbReference>
<dbReference type="GO" id="GO:0019295">
    <property type="term" value="P:coenzyme M biosynthetic process"/>
    <property type="evidence" value="ECO:0007669"/>
    <property type="project" value="InterPro"/>
</dbReference>
<dbReference type="PANTHER" id="PTHR37311">
    <property type="entry name" value="2-PHOSPHOSULFOLACTATE PHOSPHATASE-RELATED"/>
    <property type="match status" value="1"/>
</dbReference>
<evidence type="ECO:0000313" key="9">
    <source>
        <dbReference type="Proteomes" id="UP000001106"/>
    </source>
</evidence>
<dbReference type="HOGENOM" id="CLU_070028_0_1_2"/>
<comment type="catalytic activity">
    <reaction evidence="6">
        <text>(2R)-O-phospho-3-sulfolactate + H2O = (2R)-3-sulfolactate + phosphate</text>
        <dbReference type="Rhea" id="RHEA:23416"/>
        <dbReference type="ChEBI" id="CHEBI:15377"/>
        <dbReference type="ChEBI" id="CHEBI:15597"/>
        <dbReference type="ChEBI" id="CHEBI:43474"/>
        <dbReference type="ChEBI" id="CHEBI:58738"/>
        <dbReference type="EC" id="3.1.3.71"/>
    </reaction>
</comment>
<protein>
    <recommendedName>
        <fullName evidence="3 7">2-phosphosulfolactate phosphatase</fullName>
        <ecNumber evidence="3 7">3.1.3.71</ecNumber>
    </recommendedName>
</protein>
<dbReference type="eggNOG" id="arCOG04871">
    <property type="taxonomic scope" value="Archaea"/>
</dbReference>
<gene>
    <name evidence="8" type="ordered locus">Maeo_1002</name>
</gene>
<evidence type="ECO:0000256" key="3">
    <source>
        <dbReference type="ARBA" id="ARBA00012953"/>
    </source>
</evidence>
<dbReference type="OrthoDB" id="146693at2157"/>
<accession>A6UVQ8</accession>
<dbReference type="InterPro" id="IPR005238">
    <property type="entry name" value="ComB-like"/>
</dbReference>
<proteinExistence type="inferred from homology"/>
<dbReference type="Gene3D" id="3.90.1560.10">
    <property type="entry name" value="ComB-like"/>
    <property type="match status" value="1"/>
</dbReference>
<dbReference type="NCBIfam" id="TIGR00298">
    <property type="entry name" value="2-phosphosulfolactate phosphatase"/>
    <property type="match status" value="1"/>
</dbReference>
<dbReference type="SUPFAM" id="SSF142823">
    <property type="entry name" value="ComB-like"/>
    <property type="match status" value="1"/>
</dbReference>
<dbReference type="InterPro" id="IPR027639">
    <property type="entry name" value="ComB_archaeal"/>
</dbReference>
<dbReference type="GeneID" id="5326253"/>
<dbReference type="KEGG" id="mae:Maeo_1002"/>